<dbReference type="Proteomes" id="UP001482620">
    <property type="component" value="Unassembled WGS sequence"/>
</dbReference>
<proteinExistence type="predicted"/>
<evidence type="ECO:0000256" key="1">
    <source>
        <dbReference type="SAM" id="MobiDB-lite"/>
    </source>
</evidence>
<protein>
    <submittedName>
        <fullName evidence="2">Uncharacterized protein</fullName>
    </submittedName>
</protein>
<keyword evidence="3" id="KW-1185">Reference proteome</keyword>
<reference evidence="2 3" key="1">
    <citation type="submission" date="2021-06" db="EMBL/GenBank/DDBJ databases">
        <authorList>
            <person name="Palmer J.M."/>
        </authorList>
    </citation>
    <scope>NUCLEOTIDE SEQUENCE [LARGE SCALE GENOMIC DNA]</scope>
    <source>
        <strain evidence="3">if_2019</strain>
        <tissue evidence="2">Muscle</tissue>
    </source>
</reference>
<accession>A0ABV0SRM9</accession>
<feature type="region of interest" description="Disordered" evidence="1">
    <location>
        <begin position="54"/>
        <end position="100"/>
    </location>
</feature>
<organism evidence="2 3">
    <name type="scientific">Ilyodon furcidens</name>
    <name type="common">goldbreast splitfin</name>
    <dbReference type="NCBI Taxonomy" id="33524"/>
    <lineage>
        <taxon>Eukaryota</taxon>
        <taxon>Metazoa</taxon>
        <taxon>Chordata</taxon>
        <taxon>Craniata</taxon>
        <taxon>Vertebrata</taxon>
        <taxon>Euteleostomi</taxon>
        <taxon>Actinopterygii</taxon>
        <taxon>Neopterygii</taxon>
        <taxon>Teleostei</taxon>
        <taxon>Neoteleostei</taxon>
        <taxon>Acanthomorphata</taxon>
        <taxon>Ovalentaria</taxon>
        <taxon>Atherinomorphae</taxon>
        <taxon>Cyprinodontiformes</taxon>
        <taxon>Goodeidae</taxon>
        <taxon>Ilyodon</taxon>
    </lineage>
</organism>
<comment type="caution">
    <text evidence="2">The sequence shown here is derived from an EMBL/GenBank/DDBJ whole genome shotgun (WGS) entry which is preliminary data.</text>
</comment>
<feature type="region of interest" description="Disordered" evidence="1">
    <location>
        <begin position="1"/>
        <end position="26"/>
    </location>
</feature>
<evidence type="ECO:0000313" key="2">
    <source>
        <dbReference type="EMBL" id="MEQ2223263.1"/>
    </source>
</evidence>
<feature type="compositionally biased region" description="Polar residues" evidence="1">
    <location>
        <begin position="88"/>
        <end position="100"/>
    </location>
</feature>
<evidence type="ECO:0000313" key="3">
    <source>
        <dbReference type="Proteomes" id="UP001482620"/>
    </source>
</evidence>
<name>A0ABV0SRM9_9TELE</name>
<sequence length="100" mass="10918">MVPFPDKLVNTSMNLPQPKDLLGSAGPDHRFTLRSTGPACPSSNTLYQLEKPAHATRRPANLSLHGLFTPPQPHHNHQEGANPRSLKVTESCSCQKTPSQ</sequence>
<gene>
    <name evidence="2" type="ORF">ILYODFUR_034925</name>
</gene>
<dbReference type="EMBL" id="JAHRIQ010006463">
    <property type="protein sequence ID" value="MEQ2223263.1"/>
    <property type="molecule type" value="Genomic_DNA"/>
</dbReference>